<dbReference type="AlphaFoldDB" id="A0A5J4U139"/>
<dbReference type="Proteomes" id="UP000324800">
    <property type="component" value="Unassembled WGS sequence"/>
</dbReference>
<gene>
    <name evidence="1" type="ORF">EZS28_041059</name>
</gene>
<sequence length="141" mass="16040">MDFPELYSYIKERNPQSSIGESSPVPIEEQTLQKQVKDNDDILNNSNEEFIPLIVNAPAKQDLSSQLKRSSFLASSGSYHQFIVYVERVILTVLYETSGLFPNGYLFKSYPEEVRPKASDKVIALVRTDTTNKIVYFAILI</sequence>
<organism evidence="1 2">
    <name type="scientific">Streblomastix strix</name>
    <dbReference type="NCBI Taxonomy" id="222440"/>
    <lineage>
        <taxon>Eukaryota</taxon>
        <taxon>Metamonada</taxon>
        <taxon>Preaxostyla</taxon>
        <taxon>Oxymonadida</taxon>
        <taxon>Streblomastigidae</taxon>
        <taxon>Streblomastix</taxon>
    </lineage>
</organism>
<reference evidence="1 2" key="1">
    <citation type="submission" date="2019-03" db="EMBL/GenBank/DDBJ databases">
        <title>Single cell metagenomics reveals metabolic interactions within the superorganism composed of flagellate Streblomastix strix and complex community of Bacteroidetes bacteria on its surface.</title>
        <authorList>
            <person name="Treitli S.C."/>
            <person name="Kolisko M."/>
            <person name="Husnik F."/>
            <person name="Keeling P."/>
            <person name="Hampl V."/>
        </authorList>
    </citation>
    <scope>NUCLEOTIDE SEQUENCE [LARGE SCALE GENOMIC DNA]</scope>
    <source>
        <strain evidence="1">ST1C</strain>
    </source>
</reference>
<comment type="caution">
    <text evidence="1">The sequence shown here is derived from an EMBL/GenBank/DDBJ whole genome shotgun (WGS) entry which is preliminary data.</text>
</comment>
<evidence type="ECO:0000313" key="1">
    <source>
        <dbReference type="EMBL" id="KAA6363415.1"/>
    </source>
</evidence>
<protein>
    <submittedName>
        <fullName evidence="1">Uncharacterized protein</fullName>
    </submittedName>
</protein>
<evidence type="ECO:0000313" key="2">
    <source>
        <dbReference type="Proteomes" id="UP000324800"/>
    </source>
</evidence>
<dbReference type="EMBL" id="SNRW01022940">
    <property type="protein sequence ID" value="KAA6363415.1"/>
    <property type="molecule type" value="Genomic_DNA"/>
</dbReference>
<name>A0A5J4U139_9EUKA</name>
<proteinExistence type="predicted"/>
<accession>A0A5J4U139</accession>